<dbReference type="Gene3D" id="3.10.10.10">
    <property type="entry name" value="HIV Type 1 Reverse Transcriptase, subunit A, domain 1"/>
    <property type="match status" value="1"/>
</dbReference>
<dbReference type="Pfam" id="PF23055">
    <property type="entry name" value="DUF7041"/>
    <property type="match status" value="1"/>
</dbReference>
<dbReference type="EMBL" id="JAACXV010014093">
    <property type="protein sequence ID" value="KAF7270457.1"/>
    <property type="molecule type" value="Genomic_DNA"/>
</dbReference>
<dbReference type="GO" id="GO:0006508">
    <property type="term" value="P:proteolysis"/>
    <property type="evidence" value="ECO:0007669"/>
    <property type="project" value="UniProtKB-KW"/>
</dbReference>
<dbReference type="PANTHER" id="PTHR24559">
    <property type="entry name" value="TRANSPOSON TY3-I GAG-POL POLYPROTEIN"/>
    <property type="match status" value="1"/>
</dbReference>
<protein>
    <recommendedName>
        <fullName evidence="8">Reverse transcriptase domain-containing protein</fullName>
    </recommendedName>
</protein>
<evidence type="ECO:0000256" key="1">
    <source>
        <dbReference type="ARBA" id="ARBA00022670"/>
    </source>
</evidence>
<keyword evidence="2" id="KW-0808">Transferase</keyword>
<keyword evidence="6" id="KW-0378">Hydrolase</keyword>
<keyword evidence="10" id="KW-1185">Reference proteome</keyword>
<dbReference type="Pfam" id="PF00078">
    <property type="entry name" value="RVT_1"/>
    <property type="match status" value="1"/>
</dbReference>
<keyword evidence="3" id="KW-0548">Nucleotidyltransferase</keyword>
<reference evidence="9" key="1">
    <citation type="submission" date="2020-08" db="EMBL/GenBank/DDBJ databases">
        <title>Genome sequencing and assembly of the red palm weevil Rhynchophorus ferrugineus.</title>
        <authorList>
            <person name="Dias G.B."/>
            <person name="Bergman C.M."/>
            <person name="Manee M."/>
        </authorList>
    </citation>
    <scope>NUCLEOTIDE SEQUENCE</scope>
    <source>
        <strain evidence="9">AA-2017</strain>
        <tissue evidence="9">Whole larva</tissue>
    </source>
</reference>
<dbReference type="Proteomes" id="UP000625711">
    <property type="component" value="Unassembled WGS sequence"/>
</dbReference>
<sequence>MEDSTMTSETSHISQVSFKLPEFWKTEPETWFYRVDTQFGAAGITTDATKFDYPIASLNHDVLSEQPEFKKAMKYQQSRPYRNKYKGAYNPNFNLFPANGSKIATYGTIKFSLEFVLGRTFDWVFLIVDVMDPILGVDILYHYEIQRQEIKKLEREGIIRQSSSSWSSPVHMVKKKDGSWRICGEYRTLNANSKPDRYPILHTQDFSSNLHNKCVFTTIDLEKAYHQIPMNSEDIEKTAITTPVGLHEYIRMPFRLRNAAQILQRLLDKLLQD</sequence>
<dbReference type="SUPFAM" id="SSF56672">
    <property type="entry name" value="DNA/RNA polymerases"/>
    <property type="match status" value="1"/>
</dbReference>
<dbReference type="OrthoDB" id="6932368at2759"/>
<evidence type="ECO:0000313" key="10">
    <source>
        <dbReference type="Proteomes" id="UP000625711"/>
    </source>
</evidence>
<proteinExistence type="predicted"/>
<keyword evidence="7" id="KW-0695">RNA-directed DNA polymerase</keyword>
<name>A0A834I0W2_RHYFE</name>
<keyword evidence="4" id="KW-0540">Nuclease</keyword>
<evidence type="ECO:0000256" key="5">
    <source>
        <dbReference type="ARBA" id="ARBA00022759"/>
    </source>
</evidence>
<dbReference type="AlphaFoldDB" id="A0A834I0W2"/>
<dbReference type="PROSITE" id="PS50878">
    <property type="entry name" value="RT_POL"/>
    <property type="match status" value="1"/>
</dbReference>
<dbReference type="InterPro" id="IPR053134">
    <property type="entry name" value="RNA-dir_DNA_polymerase"/>
</dbReference>
<dbReference type="InterPro" id="IPR043502">
    <property type="entry name" value="DNA/RNA_pol_sf"/>
</dbReference>
<evidence type="ECO:0000256" key="3">
    <source>
        <dbReference type="ARBA" id="ARBA00022695"/>
    </source>
</evidence>
<evidence type="ECO:0000256" key="2">
    <source>
        <dbReference type="ARBA" id="ARBA00022679"/>
    </source>
</evidence>
<keyword evidence="1" id="KW-0645">Protease</keyword>
<gene>
    <name evidence="9" type="ORF">GWI33_016562</name>
</gene>
<keyword evidence="5" id="KW-0255">Endonuclease</keyword>
<evidence type="ECO:0000259" key="8">
    <source>
        <dbReference type="PROSITE" id="PS50878"/>
    </source>
</evidence>
<evidence type="ECO:0000256" key="7">
    <source>
        <dbReference type="ARBA" id="ARBA00022918"/>
    </source>
</evidence>
<dbReference type="FunFam" id="3.10.10.10:FF:000007">
    <property type="entry name" value="Retrovirus-related Pol polyprotein from transposon 17.6-like Protein"/>
    <property type="match status" value="1"/>
</dbReference>
<dbReference type="InterPro" id="IPR000477">
    <property type="entry name" value="RT_dom"/>
</dbReference>
<feature type="domain" description="Reverse transcriptase" evidence="8">
    <location>
        <begin position="154"/>
        <end position="273"/>
    </location>
</feature>
<dbReference type="CDD" id="cd01647">
    <property type="entry name" value="RT_LTR"/>
    <property type="match status" value="1"/>
</dbReference>
<comment type="caution">
    <text evidence="9">The sequence shown here is derived from an EMBL/GenBank/DDBJ whole genome shotgun (WGS) entry which is preliminary data.</text>
</comment>
<dbReference type="GO" id="GO:0004519">
    <property type="term" value="F:endonuclease activity"/>
    <property type="evidence" value="ECO:0007669"/>
    <property type="project" value="UniProtKB-KW"/>
</dbReference>
<organism evidence="9 10">
    <name type="scientific">Rhynchophorus ferrugineus</name>
    <name type="common">Red palm weevil</name>
    <name type="synonym">Curculio ferrugineus</name>
    <dbReference type="NCBI Taxonomy" id="354439"/>
    <lineage>
        <taxon>Eukaryota</taxon>
        <taxon>Metazoa</taxon>
        <taxon>Ecdysozoa</taxon>
        <taxon>Arthropoda</taxon>
        <taxon>Hexapoda</taxon>
        <taxon>Insecta</taxon>
        <taxon>Pterygota</taxon>
        <taxon>Neoptera</taxon>
        <taxon>Endopterygota</taxon>
        <taxon>Coleoptera</taxon>
        <taxon>Polyphaga</taxon>
        <taxon>Cucujiformia</taxon>
        <taxon>Curculionidae</taxon>
        <taxon>Dryophthorinae</taxon>
        <taxon>Rhynchophorus</taxon>
    </lineage>
</organism>
<evidence type="ECO:0000256" key="6">
    <source>
        <dbReference type="ARBA" id="ARBA00022801"/>
    </source>
</evidence>
<dbReference type="PANTHER" id="PTHR24559:SF435">
    <property type="entry name" value="RIBONUCLEASE H"/>
    <property type="match status" value="1"/>
</dbReference>
<evidence type="ECO:0000313" key="9">
    <source>
        <dbReference type="EMBL" id="KAF7270457.1"/>
    </source>
</evidence>
<dbReference type="InterPro" id="IPR055469">
    <property type="entry name" value="DUF7041"/>
</dbReference>
<dbReference type="GO" id="GO:0003964">
    <property type="term" value="F:RNA-directed DNA polymerase activity"/>
    <property type="evidence" value="ECO:0007669"/>
    <property type="project" value="UniProtKB-KW"/>
</dbReference>
<evidence type="ECO:0000256" key="4">
    <source>
        <dbReference type="ARBA" id="ARBA00022722"/>
    </source>
</evidence>
<dbReference type="GO" id="GO:0008233">
    <property type="term" value="F:peptidase activity"/>
    <property type="evidence" value="ECO:0007669"/>
    <property type="project" value="UniProtKB-KW"/>
</dbReference>
<accession>A0A834I0W2</accession>